<evidence type="ECO:0008006" key="9">
    <source>
        <dbReference type="Google" id="ProtNLM"/>
    </source>
</evidence>
<evidence type="ECO:0000256" key="4">
    <source>
        <dbReference type="ARBA" id="ARBA00022989"/>
    </source>
</evidence>
<comment type="caution">
    <text evidence="7">The sequence shown here is derived from an EMBL/GenBank/DDBJ whole genome shotgun (WGS) entry which is preliminary data.</text>
</comment>
<evidence type="ECO:0000256" key="6">
    <source>
        <dbReference type="RuleBase" id="RU363053"/>
    </source>
</evidence>
<proteinExistence type="inferred from homology"/>
<evidence type="ECO:0000313" key="8">
    <source>
        <dbReference type="Proteomes" id="UP000604046"/>
    </source>
</evidence>
<keyword evidence="4" id="KW-1133">Transmembrane helix</keyword>
<keyword evidence="3" id="KW-0812">Transmembrane</keyword>
<dbReference type="OrthoDB" id="430207at2759"/>
<comment type="similarity">
    <text evidence="2 6">Belongs to the peroxisomal membrane protein PXMP2/4 family.</text>
</comment>
<dbReference type="GO" id="GO:0005737">
    <property type="term" value="C:cytoplasm"/>
    <property type="evidence" value="ECO:0007669"/>
    <property type="project" value="TreeGrafter"/>
</dbReference>
<dbReference type="InterPro" id="IPR007248">
    <property type="entry name" value="Mpv17_PMP22"/>
</dbReference>
<sequence length="172" mass="19567">MSDGRAPLIALAAWYDQQIKARPLATKAWTSSFLAACSCAVAQALRRRASLKELVSFAVQAAPPFNHFWFDFLDRRVGPGRIVLKTVVDQALFRPVMILYSFVLSGLLSGRSWRQVRETVRHNLLKVVVASWKVWPAAMLLTHRYIPTHYQSTFTDVLAFFWDVYESSAMSD</sequence>
<dbReference type="GO" id="GO:0016020">
    <property type="term" value="C:membrane"/>
    <property type="evidence" value="ECO:0007669"/>
    <property type="project" value="UniProtKB-SubCell"/>
</dbReference>
<accession>A0A812M5T4</accession>
<reference evidence="7" key="1">
    <citation type="submission" date="2021-02" db="EMBL/GenBank/DDBJ databases">
        <authorList>
            <person name="Dougan E. K."/>
            <person name="Rhodes N."/>
            <person name="Thang M."/>
            <person name="Chan C."/>
        </authorList>
    </citation>
    <scope>NUCLEOTIDE SEQUENCE</scope>
</reference>
<organism evidence="7 8">
    <name type="scientific">Symbiodinium natans</name>
    <dbReference type="NCBI Taxonomy" id="878477"/>
    <lineage>
        <taxon>Eukaryota</taxon>
        <taxon>Sar</taxon>
        <taxon>Alveolata</taxon>
        <taxon>Dinophyceae</taxon>
        <taxon>Suessiales</taxon>
        <taxon>Symbiodiniaceae</taxon>
        <taxon>Symbiodinium</taxon>
    </lineage>
</organism>
<comment type="subcellular location">
    <subcellularLocation>
        <location evidence="1">Membrane</location>
        <topology evidence="1">Multi-pass membrane protein</topology>
    </subcellularLocation>
</comment>
<evidence type="ECO:0000313" key="7">
    <source>
        <dbReference type="EMBL" id="CAE7257326.1"/>
    </source>
</evidence>
<dbReference type="EMBL" id="CAJNDS010001391">
    <property type="protein sequence ID" value="CAE7257326.1"/>
    <property type="molecule type" value="Genomic_DNA"/>
</dbReference>
<evidence type="ECO:0000256" key="1">
    <source>
        <dbReference type="ARBA" id="ARBA00004141"/>
    </source>
</evidence>
<name>A0A812M5T4_9DINO</name>
<keyword evidence="8" id="KW-1185">Reference proteome</keyword>
<evidence type="ECO:0000256" key="3">
    <source>
        <dbReference type="ARBA" id="ARBA00022692"/>
    </source>
</evidence>
<protein>
    <recommendedName>
        <fullName evidence="9">Peroxisomal membrane protein MPV17</fullName>
    </recommendedName>
</protein>
<dbReference type="PANTHER" id="PTHR11266">
    <property type="entry name" value="PEROXISOMAL MEMBRANE PROTEIN 2, PXMP2 MPV17"/>
    <property type="match status" value="1"/>
</dbReference>
<gene>
    <name evidence="7" type="ORF">SNAT2548_LOCUS13277</name>
</gene>
<dbReference type="AlphaFoldDB" id="A0A812M5T4"/>
<evidence type="ECO:0000256" key="2">
    <source>
        <dbReference type="ARBA" id="ARBA00006824"/>
    </source>
</evidence>
<dbReference type="Proteomes" id="UP000604046">
    <property type="component" value="Unassembled WGS sequence"/>
</dbReference>
<dbReference type="Pfam" id="PF04117">
    <property type="entry name" value="Mpv17_PMP22"/>
    <property type="match status" value="1"/>
</dbReference>
<keyword evidence="5" id="KW-0472">Membrane</keyword>
<evidence type="ECO:0000256" key="5">
    <source>
        <dbReference type="ARBA" id="ARBA00023136"/>
    </source>
</evidence>